<dbReference type="GO" id="GO:0045214">
    <property type="term" value="P:sarcomere organization"/>
    <property type="evidence" value="ECO:0007669"/>
    <property type="project" value="TreeGrafter"/>
</dbReference>
<feature type="region of interest" description="Disordered" evidence="2">
    <location>
        <begin position="680"/>
        <end position="822"/>
    </location>
</feature>
<feature type="compositionally biased region" description="Basic and acidic residues" evidence="2">
    <location>
        <begin position="548"/>
        <end position="557"/>
    </location>
</feature>
<proteinExistence type="predicted"/>
<keyword evidence="3" id="KW-0472">Membrane</keyword>
<dbReference type="InterPro" id="IPR050964">
    <property type="entry name" value="Striated_Muscle_Regulatory"/>
</dbReference>
<dbReference type="PANTHER" id="PTHR13817:SF172">
    <property type="entry name" value="IG-LIKE DOMAIN-CONTAINING PROTEIN"/>
    <property type="match status" value="1"/>
</dbReference>
<evidence type="ECO:0000259" key="5">
    <source>
        <dbReference type="PROSITE" id="PS50853"/>
    </source>
</evidence>
<dbReference type="FunFam" id="2.60.40.10:FF:000028">
    <property type="entry name" value="Neuronal cell adhesion molecule"/>
    <property type="match status" value="1"/>
</dbReference>
<gene>
    <name evidence="6" type="ORF">BSL78_10771</name>
</gene>
<dbReference type="OrthoDB" id="428111at2759"/>
<dbReference type="SUPFAM" id="SSF49265">
    <property type="entry name" value="Fibronectin type III"/>
    <property type="match status" value="2"/>
</dbReference>
<keyword evidence="3" id="KW-1133">Transmembrane helix</keyword>
<feature type="region of interest" description="Disordered" evidence="2">
    <location>
        <begin position="534"/>
        <end position="560"/>
    </location>
</feature>
<dbReference type="InterPro" id="IPR013783">
    <property type="entry name" value="Ig-like_fold"/>
</dbReference>
<dbReference type="SUPFAM" id="SSF48726">
    <property type="entry name" value="Immunoglobulin"/>
    <property type="match status" value="1"/>
</dbReference>
<dbReference type="Pfam" id="PF13927">
    <property type="entry name" value="Ig_3"/>
    <property type="match status" value="1"/>
</dbReference>
<dbReference type="Proteomes" id="UP000230750">
    <property type="component" value="Unassembled WGS sequence"/>
</dbReference>
<dbReference type="PANTHER" id="PTHR13817">
    <property type="entry name" value="TITIN"/>
    <property type="match status" value="1"/>
</dbReference>
<dbReference type="CDD" id="cd00063">
    <property type="entry name" value="FN3"/>
    <property type="match status" value="4"/>
</dbReference>
<keyword evidence="3" id="KW-0812">Transmembrane</keyword>
<feature type="region of interest" description="Disordered" evidence="2">
    <location>
        <begin position="1011"/>
        <end position="1055"/>
    </location>
</feature>
<feature type="compositionally biased region" description="Low complexity" evidence="2">
    <location>
        <begin position="806"/>
        <end position="817"/>
    </location>
</feature>
<accession>A0A2G8KWJ8</accession>
<keyword evidence="7" id="KW-1185">Reference proteome</keyword>
<feature type="compositionally biased region" description="Pro residues" evidence="2">
    <location>
        <begin position="843"/>
        <end position="865"/>
    </location>
</feature>
<dbReference type="SMART" id="SM00408">
    <property type="entry name" value="IGc2"/>
    <property type="match status" value="1"/>
</dbReference>
<dbReference type="Gene3D" id="2.60.40.10">
    <property type="entry name" value="Immunoglobulins"/>
    <property type="match status" value="5"/>
</dbReference>
<evidence type="ECO:0000256" key="2">
    <source>
        <dbReference type="SAM" id="MobiDB-lite"/>
    </source>
</evidence>
<evidence type="ECO:0000313" key="6">
    <source>
        <dbReference type="EMBL" id="PIK52342.1"/>
    </source>
</evidence>
<dbReference type="Pfam" id="PF00041">
    <property type="entry name" value="fn3"/>
    <property type="match status" value="2"/>
</dbReference>
<dbReference type="PROSITE" id="PS50835">
    <property type="entry name" value="IG_LIKE"/>
    <property type="match status" value="1"/>
</dbReference>
<dbReference type="STRING" id="307972.A0A2G8KWJ8"/>
<dbReference type="InterPro" id="IPR036179">
    <property type="entry name" value="Ig-like_dom_sf"/>
</dbReference>
<dbReference type="AlphaFoldDB" id="A0A2G8KWJ8"/>
<evidence type="ECO:0000256" key="3">
    <source>
        <dbReference type="SAM" id="Phobius"/>
    </source>
</evidence>
<evidence type="ECO:0000256" key="1">
    <source>
        <dbReference type="ARBA" id="ARBA00022737"/>
    </source>
</evidence>
<dbReference type="SMART" id="SM00060">
    <property type="entry name" value="FN3"/>
    <property type="match status" value="4"/>
</dbReference>
<feature type="domain" description="Fibronectin type-III" evidence="5">
    <location>
        <begin position="445"/>
        <end position="540"/>
    </location>
</feature>
<feature type="domain" description="Fibronectin type-III" evidence="5">
    <location>
        <begin position="119"/>
        <end position="216"/>
    </location>
</feature>
<dbReference type="PROSITE" id="PS50853">
    <property type="entry name" value="FN3"/>
    <property type="match status" value="3"/>
</dbReference>
<feature type="compositionally biased region" description="Basic and acidic residues" evidence="2">
    <location>
        <begin position="768"/>
        <end position="786"/>
    </location>
</feature>
<keyword evidence="1" id="KW-0677">Repeat</keyword>
<dbReference type="SMART" id="SM00409">
    <property type="entry name" value="IG"/>
    <property type="match status" value="1"/>
</dbReference>
<evidence type="ECO:0000313" key="7">
    <source>
        <dbReference type="Proteomes" id="UP000230750"/>
    </source>
</evidence>
<feature type="region of interest" description="Disordered" evidence="2">
    <location>
        <begin position="42"/>
        <end position="61"/>
    </location>
</feature>
<organism evidence="6 7">
    <name type="scientific">Stichopus japonicus</name>
    <name type="common">Sea cucumber</name>
    <dbReference type="NCBI Taxonomy" id="307972"/>
    <lineage>
        <taxon>Eukaryota</taxon>
        <taxon>Metazoa</taxon>
        <taxon>Echinodermata</taxon>
        <taxon>Eleutherozoa</taxon>
        <taxon>Echinozoa</taxon>
        <taxon>Holothuroidea</taxon>
        <taxon>Aspidochirotacea</taxon>
        <taxon>Aspidochirotida</taxon>
        <taxon>Stichopodidae</taxon>
        <taxon>Apostichopus</taxon>
    </lineage>
</organism>
<protein>
    <submittedName>
        <fullName evidence="6">Putative roundabout-like 1 isoform X1</fullName>
    </submittedName>
</protein>
<feature type="compositionally biased region" description="Polar residues" evidence="2">
    <location>
        <begin position="747"/>
        <end position="760"/>
    </location>
</feature>
<feature type="domain" description="Ig-like" evidence="4">
    <location>
        <begin position="3"/>
        <end position="95"/>
    </location>
</feature>
<dbReference type="InterPro" id="IPR003599">
    <property type="entry name" value="Ig_sub"/>
</dbReference>
<dbReference type="InterPro" id="IPR007110">
    <property type="entry name" value="Ig-like_dom"/>
</dbReference>
<dbReference type="InterPro" id="IPR003598">
    <property type="entry name" value="Ig_sub2"/>
</dbReference>
<dbReference type="EMBL" id="MRZV01000333">
    <property type="protein sequence ID" value="PIK52342.1"/>
    <property type="molecule type" value="Genomic_DNA"/>
</dbReference>
<feature type="compositionally biased region" description="Polar residues" evidence="2">
    <location>
        <begin position="869"/>
        <end position="880"/>
    </location>
</feature>
<dbReference type="GO" id="GO:0031430">
    <property type="term" value="C:M band"/>
    <property type="evidence" value="ECO:0007669"/>
    <property type="project" value="TreeGrafter"/>
</dbReference>
<dbReference type="InterPro" id="IPR003961">
    <property type="entry name" value="FN3_dom"/>
</dbReference>
<feature type="domain" description="Fibronectin type-III" evidence="5">
    <location>
        <begin position="233"/>
        <end position="330"/>
    </location>
</feature>
<evidence type="ECO:0000259" key="4">
    <source>
        <dbReference type="PROSITE" id="PS50835"/>
    </source>
</evidence>
<feature type="region of interest" description="Disordered" evidence="2">
    <location>
        <begin position="835"/>
        <end position="880"/>
    </location>
</feature>
<comment type="caution">
    <text evidence="6">The sequence shown here is derived from an EMBL/GenBank/DDBJ whole genome shotgun (WGS) entry which is preliminary data.</text>
</comment>
<reference evidence="6 7" key="1">
    <citation type="journal article" date="2017" name="PLoS Biol.">
        <title>The sea cucumber genome provides insights into morphological evolution and visceral regeneration.</title>
        <authorList>
            <person name="Zhang X."/>
            <person name="Sun L."/>
            <person name="Yuan J."/>
            <person name="Sun Y."/>
            <person name="Gao Y."/>
            <person name="Zhang L."/>
            <person name="Li S."/>
            <person name="Dai H."/>
            <person name="Hamel J.F."/>
            <person name="Liu C."/>
            <person name="Yu Y."/>
            <person name="Liu S."/>
            <person name="Lin W."/>
            <person name="Guo K."/>
            <person name="Jin S."/>
            <person name="Xu P."/>
            <person name="Storey K.B."/>
            <person name="Huan P."/>
            <person name="Zhang T."/>
            <person name="Zhou Y."/>
            <person name="Zhang J."/>
            <person name="Lin C."/>
            <person name="Li X."/>
            <person name="Xing L."/>
            <person name="Huo D."/>
            <person name="Sun M."/>
            <person name="Wang L."/>
            <person name="Mercier A."/>
            <person name="Li F."/>
            <person name="Yang H."/>
            <person name="Xiang J."/>
        </authorList>
    </citation>
    <scope>NUCLEOTIDE SEQUENCE [LARGE SCALE GENOMIC DNA]</scope>
    <source>
        <strain evidence="6">Shaxun</strain>
        <tissue evidence="6">Muscle</tissue>
    </source>
</reference>
<sequence>MLPPVIQYGPSNQMLYVGDRAVLICKVGVSLGERGTETTISWRKDDRPIDTRSDRHTQKEDGTLEVFPLERQDGGSYTCVISNNIGETTKSAKVQVIRDVDSGRFLAHRSPALGDLPTSPGMPELVNQTAGTVTLQWDTRSLLDQDYEVHEYSVEGINTEDPSESWQTFGTSETSRIDLHNLQTGVQMMFIVRAKNAKGLGPPSPISHPVIALVPPIGVESITSDQEPGLEEPPMDLPWVYINVAIPLSATTIQVMWKEEESATLVEGFKIRYKESATSGQWLTEVVSDSNAVILNGLESNTDYDIRVNAFSGHHDGHESNEVNVRTFDENDVRVPGDQNVLKTKLDDCGIAIKKLEVLSPTEIKISWQLDRNADYIGGFYVKLQAVNNPDEVITTIETERVKIIHNLQPWTAYAVSVQPFAGVLRGPETDRQVIRTAETAPLAPPEVIVFRPFNVTTFEVQWHAPPREEVPGIILGYHIFCRNTPTNQQRNVTIPGNSTFVGLIGDLAPGLSYGVKVAAFTVAGMGPFSATKFARLPPAPNGPTSRGDGDSTKTDDADSEGMSFISHPAFFAIFGLLILLVITSCILLLRRRRKRRKHTHSVNNDKENAAKENAHKLGHVAMTKGHTDPPQFNVNVNPPNKAYLRQNSLTSSGIGSSNYPTLSTFHGAHLGANSPEYAVVENPDGTSTPSPGPGIAYGPPVHPNFLPVGSLSGHPHPGHHHHPMGEDPEPYASSTLVLPSFRKPQCSDSSSEWTNSWNSQDHRKKTDRQLPHFEQGRKGSRDDGRGNLGSGPPVPRRDHSVSGFSDQSSLYSSASSQGGGHRVYRHHLRKNNQSPANWSELMPPPPEQSPPHDPNAPPPLPTQPRPGAQSSMDGQHMSAQHHNQLVNIHHNPVMNMHHQHVKTDFPANNVNIHDVHNGGQSMGLGMHDHSVHTQQQQMGMGLPDNYSSGGYSGQFEQQQPGFNMHRTPQPIHGYNYDGTFPPNNQGFHSLERQEFCDHCPDCKSAKSMQAHGGSFHGEHRRNQSPRTVQNLNGQNGAHDTRTYPGPAHGDHFQMAPMSYQNSSLGPTRRPHPKGIPHMLGCRAGVAQTSTVKAVDLQ</sequence>
<name>A0A2G8KWJ8_STIJA</name>
<dbReference type="InterPro" id="IPR036116">
    <property type="entry name" value="FN3_sf"/>
</dbReference>
<feature type="compositionally biased region" description="Polar residues" evidence="2">
    <location>
        <begin position="1025"/>
        <end position="1038"/>
    </location>
</feature>
<feature type="transmembrane region" description="Helical" evidence="3">
    <location>
        <begin position="570"/>
        <end position="590"/>
    </location>
</feature>